<keyword evidence="3" id="KW-0472">Membrane</keyword>
<dbReference type="InterPro" id="IPR001164">
    <property type="entry name" value="ArfGAP_dom"/>
</dbReference>
<evidence type="ECO:0000313" key="5">
    <source>
        <dbReference type="Proteomes" id="UP000095283"/>
    </source>
</evidence>
<dbReference type="Pfam" id="PF01412">
    <property type="entry name" value="ArfGap"/>
    <property type="match status" value="1"/>
</dbReference>
<keyword evidence="1" id="KW-0862">Zinc</keyword>
<dbReference type="Gene3D" id="1.10.220.150">
    <property type="entry name" value="Arf GTPase activating protein"/>
    <property type="match status" value="1"/>
</dbReference>
<keyword evidence="3" id="KW-0812">Transmembrane</keyword>
<dbReference type="PANTHER" id="PTHR45705">
    <property type="entry name" value="FI20236P1"/>
    <property type="match status" value="1"/>
</dbReference>
<protein>
    <submittedName>
        <fullName evidence="6">Arf-GAP domain-containing protein</fullName>
    </submittedName>
</protein>
<evidence type="ECO:0000256" key="3">
    <source>
        <dbReference type="SAM" id="Phobius"/>
    </source>
</evidence>
<dbReference type="GO" id="GO:0005096">
    <property type="term" value="F:GTPase activator activity"/>
    <property type="evidence" value="ECO:0007669"/>
    <property type="project" value="InterPro"/>
</dbReference>
<keyword evidence="1" id="KW-0863">Zinc-finger</keyword>
<feature type="transmembrane region" description="Helical" evidence="3">
    <location>
        <begin position="173"/>
        <end position="194"/>
    </location>
</feature>
<keyword evidence="5" id="KW-1185">Reference proteome</keyword>
<dbReference type="InterPro" id="IPR038508">
    <property type="entry name" value="ArfGAP_dom_sf"/>
</dbReference>
<name>A0A1I7XA54_HETBA</name>
<accession>A0A1I7XA54</accession>
<dbReference type="SUPFAM" id="SSF57863">
    <property type="entry name" value="ArfGap/RecO-like zinc finger"/>
    <property type="match status" value="1"/>
</dbReference>
<keyword evidence="3" id="KW-1133">Transmembrane helix</keyword>
<dbReference type="InterPro" id="IPR051718">
    <property type="entry name" value="ARF_GTPase-activating"/>
</dbReference>
<dbReference type="InterPro" id="IPR037278">
    <property type="entry name" value="ARFGAP/RecO"/>
</dbReference>
<dbReference type="PRINTS" id="PR00405">
    <property type="entry name" value="REVINTRACTNG"/>
</dbReference>
<dbReference type="AlphaFoldDB" id="A0A1I7XA54"/>
<dbReference type="PANTHER" id="PTHR45705:SF1">
    <property type="entry name" value="FI20236P1"/>
    <property type="match status" value="1"/>
</dbReference>
<evidence type="ECO:0000259" key="4">
    <source>
        <dbReference type="PROSITE" id="PS50115"/>
    </source>
</evidence>
<dbReference type="GO" id="GO:0005737">
    <property type="term" value="C:cytoplasm"/>
    <property type="evidence" value="ECO:0007669"/>
    <property type="project" value="TreeGrafter"/>
</dbReference>
<keyword evidence="2" id="KW-0175">Coiled coil</keyword>
<dbReference type="WBParaSite" id="Hba_14562">
    <property type="protein sequence ID" value="Hba_14562"/>
    <property type="gene ID" value="Hba_14562"/>
</dbReference>
<evidence type="ECO:0000256" key="1">
    <source>
        <dbReference type="PROSITE-ProRule" id="PRU00288"/>
    </source>
</evidence>
<proteinExistence type="predicted"/>
<dbReference type="PROSITE" id="PS50115">
    <property type="entry name" value="ARFGAP"/>
    <property type="match status" value="1"/>
</dbReference>
<reference evidence="6" key="1">
    <citation type="submission" date="2016-11" db="UniProtKB">
        <authorList>
            <consortium name="WormBaseParasite"/>
        </authorList>
    </citation>
    <scope>IDENTIFICATION</scope>
</reference>
<organism evidence="5 6">
    <name type="scientific">Heterorhabditis bacteriophora</name>
    <name type="common">Entomopathogenic nematode worm</name>
    <dbReference type="NCBI Taxonomy" id="37862"/>
    <lineage>
        <taxon>Eukaryota</taxon>
        <taxon>Metazoa</taxon>
        <taxon>Ecdysozoa</taxon>
        <taxon>Nematoda</taxon>
        <taxon>Chromadorea</taxon>
        <taxon>Rhabditida</taxon>
        <taxon>Rhabditina</taxon>
        <taxon>Rhabditomorpha</taxon>
        <taxon>Strongyloidea</taxon>
        <taxon>Heterorhabditidae</taxon>
        <taxon>Heterorhabditis</taxon>
    </lineage>
</organism>
<evidence type="ECO:0000256" key="2">
    <source>
        <dbReference type="SAM" id="Coils"/>
    </source>
</evidence>
<dbReference type="SMART" id="SM00105">
    <property type="entry name" value="ArfGap"/>
    <property type="match status" value="1"/>
</dbReference>
<dbReference type="GO" id="GO:0008270">
    <property type="term" value="F:zinc ion binding"/>
    <property type="evidence" value="ECO:0007669"/>
    <property type="project" value="UniProtKB-KW"/>
</dbReference>
<dbReference type="Proteomes" id="UP000095283">
    <property type="component" value="Unplaced"/>
</dbReference>
<sequence>MGCQCAFIAVVGDALNSSYFVNLISIVEIMNVVPNFILDPILSKFSAATRMAALKKKAKQQSKVDEKKAEQERLQNILLEMLKENENKYCADCQAKTPRWASWNLGVFICIRCAGIHRNLGVHISKVRLKFYRSFKLNILSVVNNALSIQFLLLPSSCNRILIHIYNRYGDYVGYFAFFIFYFVFQIPTQPIIAPGGFAAFGMQPVALPQQTMQCTTFGVSSPAVANTLYLGGSTGDGKPPLGQPAPVFPGFSGVTVSTNPASFPNPFGPSCPGPVNMGLSSSHSLSSPHPPISKTTNAFADLSLGKVMNMNYMSGKTTTPPPAKPVAPANMNFDDLLGL</sequence>
<feature type="coiled-coil region" evidence="2">
    <location>
        <begin position="57"/>
        <end position="87"/>
    </location>
</feature>
<keyword evidence="1" id="KW-0479">Metal-binding</keyword>
<feature type="domain" description="Arf-GAP" evidence="4">
    <location>
        <begin position="75"/>
        <end position="138"/>
    </location>
</feature>
<evidence type="ECO:0000313" key="6">
    <source>
        <dbReference type="WBParaSite" id="Hba_14562"/>
    </source>
</evidence>